<feature type="region of interest" description="Disordered" evidence="1">
    <location>
        <begin position="240"/>
        <end position="265"/>
    </location>
</feature>
<evidence type="ECO:0000256" key="2">
    <source>
        <dbReference type="SAM" id="SignalP"/>
    </source>
</evidence>
<keyword evidence="4" id="KW-1185">Reference proteome</keyword>
<accession>A0A0M4MTH1</accession>
<evidence type="ECO:0000256" key="1">
    <source>
        <dbReference type="SAM" id="MobiDB-lite"/>
    </source>
</evidence>
<feature type="compositionally biased region" description="Basic and acidic residues" evidence="1">
    <location>
        <begin position="240"/>
        <end position="258"/>
    </location>
</feature>
<dbReference type="KEGG" id="aep:AMC99_00109"/>
<reference evidence="3 4" key="1">
    <citation type="submission" date="2015-09" db="EMBL/GenBank/DDBJ databases">
        <title>Complete genome sequence of a benzo[a]pyrene-degrading bacterium Altererythrobacter epoxidivorans CGMCC 1.7731T.</title>
        <authorList>
            <person name="Li Z."/>
            <person name="Cheng H."/>
            <person name="Huo Y."/>
            <person name="Xu X."/>
        </authorList>
    </citation>
    <scope>NUCLEOTIDE SEQUENCE [LARGE SCALE GENOMIC DNA]</scope>
    <source>
        <strain evidence="3 4">CGMCC 1.7731</strain>
    </source>
</reference>
<keyword evidence="2" id="KW-0732">Signal</keyword>
<dbReference type="RefSeq" id="WP_061921399.1">
    <property type="nucleotide sequence ID" value="NZ_CP012669.1"/>
</dbReference>
<sequence length="295" mass="32184">MRPAAFPHRASTASALAIGLALALPTSLAANGAEDDADEIWECAAALNVAESKGMKLPVTSDFVIDHFISLTGGSLAAEDSADAETRRFWTQVREQRGQSGLEAYVLETAQDCADLYVQAEQMKQQQAATTAQAHVQRDLNALGTLSAASLRAYVDQTGDPGAVADYLVYHYPYGKDLFQPNEDGDYLGELIVKLGKNGVRGLSDEAVYTIATKHYWQYNPPATRLIFDEYMRRLRAKKQTQDEGQRWAERAAADRARQAQQANAKPVGSLGKSCEVIYRPAEPGIAGSRIVKCR</sequence>
<feature type="chain" id="PRO_5005798660" evidence="2">
    <location>
        <begin position="30"/>
        <end position="295"/>
    </location>
</feature>
<dbReference type="STRING" id="361183.AMC99_00109"/>
<organism evidence="3 4">
    <name type="scientific">Altererythrobacter epoxidivorans</name>
    <dbReference type="NCBI Taxonomy" id="361183"/>
    <lineage>
        <taxon>Bacteria</taxon>
        <taxon>Pseudomonadati</taxon>
        <taxon>Pseudomonadota</taxon>
        <taxon>Alphaproteobacteria</taxon>
        <taxon>Sphingomonadales</taxon>
        <taxon>Erythrobacteraceae</taxon>
        <taxon>Altererythrobacter</taxon>
    </lineage>
</organism>
<dbReference type="AlphaFoldDB" id="A0A0M4MTH1"/>
<dbReference type="EMBL" id="CP012669">
    <property type="protein sequence ID" value="ALE15425.1"/>
    <property type="molecule type" value="Genomic_DNA"/>
</dbReference>
<name>A0A0M4MTH1_9SPHN</name>
<evidence type="ECO:0000313" key="3">
    <source>
        <dbReference type="EMBL" id="ALE15425.1"/>
    </source>
</evidence>
<dbReference type="Proteomes" id="UP000057938">
    <property type="component" value="Chromosome"/>
</dbReference>
<dbReference type="PATRIC" id="fig|361183.4.peg.114"/>
<evidence type="ECO:0000313" key="4">
    <source>
        <dbReference type="Proteomes" id="UP000057938"/>
    </source>
</evidence>
<proteinExistence type="predicted"/>
<feature type="signal peptide" evidence="2">
    <location>
        <begin position="1"/>
        <end position="29"/>
    </location>
</feature>
<protein>
    <submittedName>
        <fullName evidence="3">Uncharacterized protein</fullName>
    </submittedName>
</protein>
<gene>
    <name evidence="3" type="ORF">AMC99_00109</name>
</gene>